<feature type="signal peptide" evidence="7">
    <location>
        <begin position="1"/>
        <end position="31"/>
    </location>
</feature>
<evidence type="ECO:0000256" key="1">
    <source>
        <dbReference type="ARBA" id="ARBA00007074"/>
    </source>
</evidence>
<comment type="similarity">
    <text evidence="1">Belongs to the peptidase C40 family.</text>
</comment>
<evidence type="ECO:0000259" key="8">
    <source>
        <dbReference type="PROSITE" id="PS51935"/>
    </source>
</evidence>
<gene>
    <name evidence="9" type="ORF">DMH04_10645</name>
</gene>
<dbReference type="OrthoDB" id="5177647at2"/>
<keyword evidence="7" id="KW-0732">Signal</keyword>
<dbReference type="InterPro" id="IPR038765">
    <property type="entry name" value="Papain-like_cys_pep_sf"/>
</dbReference>
<evidence type="ECO:0000256" key="4">
    <source>
        <dbReference type="ARBA" id="ARBA00022807"/>
    </source>
</evidence>
<organism evidence="9 10">
    <name type="scientific">Kibdelosporangium aridum</name>
    <dbReference type="NCBI Taxonomy" id="2030"/>
    <lineage>
        <taxon>Bacteria</taxon>
        <taxon>Bacillati</taxon>
        <taxon>Actinomycetota</taxon>
        <taxon>Actinomycetes</taxon>
        <taxon>Pseudonocardiales</taxon>
        <taxon>Pseudonocardiaceae</taxon>
        <taxon>Kibdelosporangium</taxon>
    </lineage>
</organism>
<name>A0A428ZHE4_KIBAR</name>
<dbReference type="SUPFAM" id="SSF56954">
    <property type="entry name" value="Outer membrane efflux proteins (OEP)"/>
    <property type="match status" value="1"/>
</dbReference>
<dbReference type="SUPFAM" id="SSF54001">
    <property type="entry name" value="Cysteine proteinases"/>
    <property type="match status" value="1"/>
</dbReference>
<dbReference type="GO" id="GO:0006508">
    <property type="term" value="P:proteolysis"/>
    <property type="evidence" value="ECO:0007669"/>
    <property type="project" value="UniProtKB-KW"/>
</dbReference>
<dbReference type="PANTHER" id="PTHR47053">
    <property type="entry name" value="MUREIN DD-ENDOPEPTIDASE MEPH-RELATED"/>
    <property type="match status" value="1"/>
</dbReference>
<dbReference type="Pfam" id="PF00877">
    <property type="entry name" value="NLPC_P60"/>
    <property type="match status" value="1"/>
</dbReference>
<evidence type="ECO:0000256" key="6">
    <source>
        <dbReference type="SAM" id="MobiDB-lite"/>
    </source>
</evidence>
<evidence type="ECO:0000313" key="10">
    <source>
        <dbReference type="Proteomes" id="UP000287547"/>
    </source>
</evidence>
<dbReference type="InterPro" id="IPR051202">
    <property type="entry name" value="Peptidase_C40"/>
</dbReference>
<evidence type="ECO:0000256" key="7">
    <source>
        <dbReference type="SAM" id="SignalP"/>
    </source>
</evidence>
<protein>
    <submittedName>
        <fullName evidence="9">Hydrolase</fullName>
    </submittedName>
</protein>
<feature type="region of interest" description="Disordered" evidence="6">
    <location>
        <begin position="26"/>
        <end position="46"/>
    </location>
</feature>
<keyword evidence="5" id="KW-0175">Coiled coil</keyword>
<feature type="domain" description="NlpC/P60" evidence="8">
    <location>
        <begin position="230"/>
        <end position="353"/>
    </location>
</feature>
<dbReference type="Proteomes" id="UP000287547">
    <property type="component" value="Unassembled WGS sequence"/>
</dbReference>
<evidence type="ECO:0000313" key="9">
    <source>
        <dbReference type="EMBL" id="RSM87475.1"/>
    </source>
</evidence>
<reference evidence="9 10" key="1">
    <citation type="submission" date="2018-05" db="EMBL/GenBank/DDBJ databases">
        <title>Evolution of GPA BGCs.</title>
        <authorList>
            <person name="Waglechner N."/>
            <person name="Wright G.D."/>
        </authorList>
    </citation>
    <scope>NUCLEOTIDE SEQUENCE [LARGE SCALE GENOMIC DNA]</scope>
    <source>
        <strain evidence="9 10">A82846</strain>
    </source>
</reference>
<dbReference type="AlphaFoldDB" id="A0A428ZHE4"/>
<dbReference type="EMBL" id="QHKI01000006">
    <property type="protein sequence ID" value="RSM87475.1"/>
    <property type="molecule type" value="Genomic_DNA"/>
</dbReference>
<dbReference type="PANTHER" id="PTHR47053:SF1">
    <property type="entry name" value="MUREIN DD-ENDOPEPTIDASE MEPH-RELATED"/>
    <property type="match status" value="1"/>
</dbReference>
<evidence type="ECO:0000256" key="3">
    <source>
        <dbReference type="ARBA" id="ARBA00022801"/>
    </source>
</evidence>
<feature type="chain" id="PRO_5019581436" evidence="7">
    <location>
        <begin position="32"/>
        <end position="353"/>
    </location>
</feature>
<dbReference type="Gene3D" id="3.90.1720.10">
    <property type="entry name" value="endopeptidase domain like (from Nostoc punctiforme)"/>
    <property type="match status" value="1"/>
</dbReference>
<dbReference type="RefSeq" id="WP_037264061.1">
    <property type="nucleotide sequence ID" value="NZ_QHKI01000006.1"/>
</dbReference>
<keyword evidence="4" id="KW-0788">Thiol protease</keyword>
<sequence length="353" mass="37358">MASHRLKRTLRRSLAVSAVLAAALSSTPVSAQPVTPPPDTSSDAMKEYNDLGAKAAAADEDLVDAQENLKAKQGDLAKANSDLTAARGAEDQAKATMAQFEGQVGEFTSASFRGARLSGISALLVSGSQQDFLERMSALNVLAADNSNALQQLRSAVEKADGARVAAAEAQRKAQEATDSAAKLVEEVKQRKAELDKRSKEVKQALNRLSPTEKKSLGTVKDTGAYFGPPGAANTALQAALAKRGSEYEWAGVGPKEFDCSGLTMWAYNAAGIKLPHSSRMQYKLGRAVSANELQPGDLLFYDDGTGNPDQIHHVGMFVGNGKMIDAPTEGQLVDVRSMRGDGHFIGARRLVG</sequence>
<dbReference type="InterPro" id="IPR000064">
    <property type="entry name" value="NLP_P60_dom"/>
</dbReference>
<dbReference type="PROSITE" id="PS51935">
    <property type="entry name" value="NLPC_P60"/>
    <property type="match status" value="1"/>
</dbReference>
<proteinExistence type="inferred from homology"/>
<evidence type="ECO:0000256" key="5">
    <source>
        <dbReference type="SAM" id="Coils"/>
    </source>
</evidence>
<keyword evidence="2" id="KW-0645">Protease</keyword>
<keyword evidence="3 9" id="KW-0378">Hydrolase</keyword>
<feature type="coiled-coil region" evidence="5">
    <location>
        <begin position="48"/>
        <end position="82"/>
    </location>
</feature>
<comment type="caution">
    <text evidence="9">The sequence shown here is derived from an EMBL/GenBank/DDBJ whole genome shotgun (WGS) entry which is preliminary data.</text>
</comment>
<feature type="coiled-coil region" evidence="5">
    <location>
        <begin position="167"/>
        <end position="205"/>
    </location>
</feature>
<evidence type="ECO:0000256" key="2">
    <source>
        <dbReference type="ARBA" id="ARBA00022670"/>
    </source>
</evidence>
<dbReference type="GO" id="GO:0008234">
    <property type="term" value="F:cysteine-type peptidase activity"/>
    <property type="evidence" value="ECO:0007669"/>
    <property type="project" value="UniProtKB-KW"/>
</dbReference>
<accession>A0A428ZHE4</accession>